<dbReference type="Pfam" id="PF01032">
    <property type="entry name" value="FecCD"/>
    <property type="match status" value="1"/>
</dbReference>
<evidence type="ECO:0000256" key="6">
    <source>
        <dbReference type="ARBA" id="ARBA00022989"/>
    </source>
</evidence>
<dbReference type="Gene3D" id="1.10.3470.10">
    <property type="entry name" value="ABC transporter involved in vitamin B12 uptake, BtuC"/>
    <property type="match status" value="1"/>
</dbReference>
<organism evidence="9 10">
    <name type="scientific">Rhizobium aouanii</name>
    <dbReference type="NCBI Taxonomy" id="3118145"/>
    <lineage>
        <taxon>Bacteria</taxon>
        <taxon>Pseudomonadati</taxon>
        <taxon>Pseudomonadota</taxon>
        <taxon>Alphaproteobacteria</taxon>
        <taxon>Hyphomicrobiales</taxon>
        <taxon>Rhizobiaceae</taxon>
        <taxon>Rhizobium/Agrobacterium group</taxon>
        <taxon>Rhizobium</taxon>
    </lineage>
</organism>
<keyword evidence="10" id="KW-1185">Reference proteome</keyword>
<feature type="transmembrane region" description="Helical" evidence="8">
    <location>
        <begin position="12"/>
        <end position="35"/>
    </location>
</feature>
<keyword evidence="3" id="KW-0813">Transport</keyword>
<evidence type="ECO:0000256" key="5">
    <source>
        <dbReference type="ARBA" id="ARBA00022692"/>
    </source>
</evidence>
<dbReference type="EMBL" id="JBAMYC010000005">
    <property type="protein sequence ID" value="MEI1248422.1"/>
    <property type="molecule type" value="Genomic_DNA"/>
</dbReference>
<comment type="similarity">
    <text evidence="2">Belongs to the binding-protein-dependent transport system permease family. FecCD subfamily.</text>
</comment>
<evidence type="ECO:0000313" key="10">
    <source>
        <dbReference type="Proteomes" id="UP001531129"/>
    </source>
</evidence>
<dbReference type="CDD" id="cd06550">
    <property type="entry name" value="TM_ABC_iron-siderophores_like"/>
    <property type="match status" value="1"/>
</dbReference>
<comment type="caution">
    <text evidence="9">The sequence shown here is derived from an EMBL/GenBank/DDBJ whole genome shotgun (WGS) entry which is preliminary data.</text>
</comment>
<dbReference type="SUPFAM" id="SSF81345">
    <property type="entry name" value="ABC transporter involved in vitamin B12 uptake, BtuC"/>
    <property type="match status" value="1"/>
</dbReference>
<feature type="transmembrane region" description="Helical" evidence="8">
    <location>
        <begin position="289"/>
        <end position="308"/>
    </location>
</feature>
<evidence type="ECO:0000256" key="4">
    <source>
        <dbReference type="ARBA" id="ARBA00022475"/>
    </source>
</evidence>
<evidence type="ECO:0000256" key="2">
    <source>
        <dbReference type="ARBA" id="ARBA00007935"/>
    </source>
</evidence>
<name>A0ABU8CJL1_9HYPH</name>
<reference evidence="9 10" key="1">
    <citation type="submission" date="2024-01" db="EMBL/GenBank/DDBJ databases">
        <title>Draft genome sequences of three bacterial strains isolated from Acacia saligna represent a potential new species within the genus Rhizobium.</title>
        <authorList>
            <person name="Tambong J.T."/>
            <person name="Mnasri B."/>
        </authorList>
    </citation>
    <scope>NUCLEOTIDE SEQUENCE [LARGE SCALE GENOMIC DNA]</scope>
    <source>
        <strain evidence="9 10">1AS12I</strain>
    </source>
</reference>
<gene>
    <name evidence="9" type="ORF">V8Q02_10330</name>
</gene>
<accession>A0ABU8CJL1</accession>
<evidence type="ECO:0000256" key="1">
    <source>
        <dbReference type="ARBA" id="ARBA00004651"/>
    </source>
</evidence>
<proteinExistence type="inferred from homology"/>
<feature type="transmembrane region" description="Helical" evidence="8">
    <location>
        <begin position="320"/>
        <end position="340"/>
    </location>
</feature>
<keyword evidence="7 8" id="KW-0472">Membrane</keyword>
<evidence type="ECO:0000256" key="8">
    <source>
        <dbReference type="SAM" id="Phobius"/>
    </source>
</evidence>
<dbReference type="RefSeq" id="WP_335912289.1">
    <property type="nucleotide sequence ID" value="NZ_JBAMYB010000005.1"/>
</dbReference>
<feature type="transmembrane region" description="Helical" evidence="8">
    <location>
        <begin position="208"/>
        <end position="226"/>
    </location>
</feature>
<evidence type="ECO:0000256" key="7">
    <source>
        <dbReference type="ARBA" id="ARBA00023136"/>
    </source>
</evidence>
<dbReference type="PANTHER" id="PTHR30472:SF67">
    <property type="entry name" value="PERMEASE OF ABC TRANSPORTER-RELATED"/>
    <property type="match status" value="1"/>
</dbReference>
<dbReference type="InterPro" id="IPR000522">
    <property type="entry name" value="ABC_transptr_permease_BtuC"/>
</dbReference>
<dbReference type="Proteomes" id="UP001531129">
    <property type="component" value="Unassembled WGS sequence"/>
</dbReference>
<dbReference type="PANTHER" id="PTHR30472">
    <property type="entry name" value="FERRIC ENTEROBACTIN TRANSPORT SYSTEM PERMEASE PROTEIN"/>
    <property type="match status" value="1"/>
</dbReference>
<dbReference type="InterPro" id="IPR037294">
    <property type="entry name" value="ABC_BtuC-like"/>
</dbReference>
<feature type="transmembrane region" description="Helical" evidence="8">
    <location>
        <begin position="251"/>
        <end position="277"/>
    </location>
</feature>
<feature type="transmembrane region" description="Helical" evidence="8">
    <location>
        <begin position="76"/>
        <end position="93"/>
    </location>
</feature>
<protein>
    <submittedName>
        <fullName evidence="9">Iron chelate uptake ABC transporter family permease subunit</fullName>
    </submittedName>
</protein>
<keyword evidence="5 8" id="KW-0812">Transmembrane</keyword>
<comment type="subcellular location">
    <subcellularLocation>
        <location evidence="1">Cell membrane</location>
        <topology evidence="1">Multi-pass membrane protein</topology>
    </subcellularLocation>
</comment>
<keyword evidence="4" id="KW-1003">Cell membrane</keyword>
<feature type="transmembrane region" description="Helical" evidence="8">
    <location>
        <begin position="132"/>
        <end position="150"/>
    </location>
</feature>
<evidence type="ECO:0000256" key="3">
    <source>
        <dbReference type="ARBA" id="ARBA00022448"/>
    </source>
</evidence>
<keyword evidence="6 8" id="KW-1133">Transmembrane helix</keyword>
<feature type="transmembrane region" description="Helical" evidence="8">
    <location>
        <begin position="105"/>
        <end position="126"/>
    </location>
</feature>
<evidence type="ECO:0000313" key="9">
    <source>
        <dbReference type="EMBL" id="MEI1248422.1"/>
    </source>
</evidence>
<sequence>MTEAGCLFRQLGGVLALLLASFCLIAVAIGVSVGIGDLPIPLATTFSAVTNRLGWTAVELNRIHETVIWDYRLSRALVAAFCGAGLALSGAIMQSLLRNPLAEPYVLGISAGASSGAVAIVILGIGSGAVSLSAGAFAGAFAAFFFVALLSNGTRGGADRTILAGVAASQLFNATTSYIVTTSANAQQARDVMFWLLGSFGGVRWPEFALVSIIVGIGLIGCLFYARVLDAFAFGDEAASSLGVNVGRARMVLFALTAMMTATIVSMVGSIGFVGLVVPHVARFVVGSLHVRLLPACAIAGAIFMVLADITARALIPNQILPIGVVTALVGVPFFSIILYRFQRAS</sequence>